<evidence type="ECO:0000313" key="7">
    <source>
        <dbReference type="EMBL" id="KAJ7365285.1"/>
    </source>
</evidence>
<dbReference type="AlphaFoldDB" id="A0A9W9YS62"/>
<evidence type="ECO:0000313" key="8">
    <source>
        <dbReference type="Proteomes" id="UP001163046"/>
    </source>
</evidence>
<feature type="domain" description="Ion transport" evidence="6">
    <location>
        <begin position="1"/>
        <end position="239"/>
    </location>
</feature>
<feature type="transmembrane region" description="Helical" evidence="5">
    <location>
        <begin position="23"/>
        <end position="43"/>
    </location>
</feature>
<keyword evidence="3 5" id="KW-1133">Transmembrane helix</keyword>
<dbReference type="GO" id="GO:0019228">
    <property type="term" value="P:neuronal action potential"/>
    <property type="evidence" value="ECO:0007669"/>
    <property type="project" value="TreeGrafter"/>
</dbReference>
<dbReference type="PANTHER" id="PTHR10037:SF62">
    <property type="entry name" value="SODIUM CHANNEL PROTEIN 60E"/>
    <property type="match status" value="1"/>
</dbReference>
<keyword evidence="4 5" id="KW-0472">Membrane</keyword>
<dbReference type="Gene3D" id="1.20.120.350">
    <property type="entry name" value="Voltage-gated potassium channels. Chain C"/>
    <property type="match status" value="1"/>
</dbReference>
<dbReference type="Gene3D" id="1.10.287.70">
    <property type="match status" value="1"/>
</dbReference>
<dbReference type="InterPro" id="IPR043203">
    <property type="entry name" value="VGCC_Ca_Na"/>
</dbReference>
<protein>
    <recommendedName>
        <fullName evidence="6">Ion transport domain-containing protein</fullName>
    </recommendedName>
</protein>
<name>A0A9W9YS62_9CNID</name>
<feature type="transmembrane region" description="Helical" evidence="5">
    <location>
        <begin position="327"/>
        <end position="350"/>
    </location>
</feature>
<feature type="transmembrane region" description="Helical" evidence="5">
    <location>
        <begin position="207"/>
        <end position="232"/>
    </location>
</feature>
<dbReference type="SUPFAM" id="SSF81324">
    <property type="entry name" value="Voltage-gated potassium channels"/>
    <property type="match status" value="1"/>
</dbReference>
<evidence type="ECO:0000256" key="2">
    <source>
        <dbReference type="ARBA" id="ARBA00022692"/>
    </source>
</evidence>
<gene>
    <name evidence="7" type="ORF">OS493_005387</name>
</gene>
<evidence type="ECO:0000256" key="5">
    <source>
        <dbReference type="SAM" id="Phobius"/>
    </source>
</evidence>
<dbReference type="GO" id="GO:0086010">
    <property type="term" value="P:membrane depolarization during action potential"/>
    <property type="evidence" value="ECO:0007669"/>
    <property type="project" value="TreeGrafter"/>
</dbReference>
<dbReference type="OrthoDB" id="2984333at2759"/>
<comment type="caution">
    <text evidence="7">The sequence shown here is derived from an EMBL/GenBank/DDBJ whole genome shotgun (WGS) entry which is preliminary data.</text>
</comment>
<dbReference type="EMBL" id="MU827303">
    <property type="protein sequence ID" value="KAJ7365285.1"/>
    <property type="molecule type" value="Genomic_DNA"/>
</dbReference>
<accession>A0A9W9YS62</accession>
<dbReference type="Proteomes" id="UP001163046">
    <property type="component" value="Unassembled WGS sequence"/>
</dbReference>
<dbReference type="GO" id="GO:0001518">
    <property type="term" value="C:voltage-gated sodium channel complex"/>
    <property type="evidence" value="ECO:0007669"/>
    <property type="project" value="TreeGrafter"/>
</dbReference>
<evidence type="ECO:0000256" key="4">
    <source>
        <dbReference type="ARBA" id="ARBA00023136"/>
    </source>
</evidence>
<reference evidence="7" key="1">
    <citation type="submission" date="2023-01" db="EMBL/GenBank/DDBJ databases">
        <title>Genome assembly of the deep-sea coral Lophelia pertusa.</title>
        <authorList>
            <person name="Herrera S."/>
            <person name="Cordes E."/>
        </authorList>
    </citation>
    <scope>NUCLEOTIDE SEQUENCE</scope>
    <source>
        <strain evidence="7">USNM1676648</strain>
        <tissue evidence="7">Polyp</tissue>
    </source>
</reference>
<dbReference type="Pfam" id="PF00520">
    <property type="entry name" value="Ion_trans"/>
    <property type="match status" value="1"/>
</dbReference>
<dbReference type="PANTHER" id="PTHR10037">
    <property type="entry name" value="VOLTAGE-GATED CATION CHANNEL CALCIUM AND SODIUM"/>
    <property type="match status" value="1"/>
</dbReference>
<proteinExistence type="predicted"/>
<evidence type="ECO:0000256" key="1">
    <source>
        <dbReference type="ARBA" id="ARBA00004141"/>
    </source>
</evidence>
<sequence length="360" mass="40874">MEMFLKIIGRGFALHKYAYLRNAWNWLDFLVVVLGYITMLPGVENLSGIRTFRVLRALRTISAVKGLKAMVNTLLKSIRMLSDVLILTTFFLCVFALIGLQLFVGVMQWKCVINPPNGWPQDTGIMDAYLKNESHHFIFDGDGMAVMCGNSSVANGCPSNYTCMPNTGDNPISKYISYDNFGVIVLSSGMNCQIISTQVIATKGPWYVFYFLFVIFLGPFYLINLVLAVVALSYEQETAALQDEGLKAQTFAKLKRSASTYSFDGEMEPEPLYDEDTQRIEEREKYIADHPEESQHPVEPEEPTDLTVEVPERPSYWRRTRNTVSTIVNSPFFETLITLCILFNTLAMALEHFEMEKNVF</sequence>
<comment type="subcellular location">
    <subcellularLocation>
        <location evidence="1">Membrane</location>
        <topology evidence="1">Multi-pass membrane protein</topology>
    </subcellularLocation>
</comment>
<organism evidence="7 8">
    <name type="scientific">Desmophyllum pertusum</name>
    <dbReference type="NCBI Taxonomy" id="174260"/>
    <lineage>
        <taxon>Eukaryota</taxon>
        <taxon>Metazoa</taxon>
        <taxon>Cnidaria</taxon>
        <taxon>Anthozoa</taxon>
        <taxon>Hexacorallia</taxon>
        <taxon>Scleractinia</taxon>
        <taxon>Caryophylliina</taxon>
        <taxon>Caryophylliidae</taxon>
        <taxon>Desmophyllum</taxon>
    </lineage>
</organism>
<dbReference type="InterPro" id="IPR027359">
    <property type="entry name" value="Volt_channel_dom_sf"/>
</dbReference>
<dbReference type="GO" id="GO:0005248">
    <property type="term" value="F:voltage-gated sodium channel activity"/>
    <property type="evidence" value="ECO:0007669"/>
    <property type="project" value="TreeGrafter"/>
</dbReference>
<dbReference type="InterPro" id="IPR005821">
    <property type="entry name" value="Ion_trans_dom"/>
</dbReference>
<keyword evidence="2 5" id="KW-0812">Transmembrane</keyword>
<evidence type="ECO:0000259" key="6">
    <source>
        <dbReference type="Pfam" id="PF00520"/>
    </source>
</evidence>
<feature type="transmembrane region" description="Helical" evidence="5">
    <location>
        <begin position="84"/>
        <end position="109"/>
    </location>
</feature>
<evidence type="ECO:0000256" key="3">
    <source>
        <dbReference type="ARBA" id="ARBA00022989"/>
    </source>
</evidence>
<keyword evidence="8" id="KW-1185">Reference proteome</keyword>